<keyword evidence="2 3" id="KW-0802">TPR repeat</keyword>
<proteinExistence type="inferred from homology"/>
<organism evidence="6 7">
    <name type="scientific">Blumeria hordei</name>
    <name type="common">Barley powdery mildew</name>
    <name type="synonym">Blumeria graminis f. sp. hordei</name>
    <dbReference type="NCBI Taxonomy" id="2867405"/>
    <lineage>
        <taxon>Eukaryota</taxon>
        <taxon>Fungi</taxon>
        <taxon>Dikarya</taxon>
        <taxon>Ascomycota</taxon>
        <taxon>Pezizomycotina</taxon>
        <taxon>Leotiomycetes</taxon>
        <taxon>Erysiphales</taxon>
        <taxon>Erysiphaceae</taxon>
        <taxon>Blumeria</taxon>
    </lineage>
</organism>
<keyword evidence="4" id="KW-0256">Endoplasmic reticulum</keyword>
<comment type="subcellular location">
    <subcellularLocation>
        <location evidence="4">Endoplasmic reticulum membrane</location>
        <topology evidence="4">Peripheral membrane protein</topology>
        <orientation evidence="4">Cytoplasmic side</orientation>
    </subcellularLocation>
</comment>
<keyword evidence="4" id="KW-0472">Membrane</keyword>
<keyword evidence="1" id="KW-0677">Repeat</keyword>
<dbReference type="EMBL" id="UNSH01000067">
    <property type="protein sequence ID" value="SZF04493.1"/>
    <property type="molecule type" value="Genomic_DNA"/>
</dbReference>
<dbReference type="InterPro" id="IPR011990">
    <property type="entry name" value="TPR-like_helical_dom_sf"/>
</dbReference>
<dbReference type="AlphaFoldDB" id="A0A383UVW4"/>
<dbReference type="PANTHER" id="PTHR12760">
    <property type="entry name" value="TETRATRICOPEPTIDE REPEAT PROTEIN"/>
    <property type="match status" value="1"/>
</dbReference>
<reference evidence="6 7" key="1">
    <citation type="submission" date="2017-11" db="EMBL/GenBank/DDBJ databases">
        <authorList>
            <person name="Kracher B."/>
        </authorList>
    </citation>
    <scope>NUCLEOTIDE SEQUENCE [LARGE SCALE GENOMIC DNA]</scope>
    <source>
        <strain evidence="6 7">RACE1</strain>
    </source>
</reference>
<evidence type="ECO:0000256" key="2">
    <source>
        <dbReference type="ARBA" id="ARBA00022803"/>
    </source>
</evidence>
<gene>
    <name evidence="6" type="ORF">BLGHR1_15290</name>
</gene>
<protein>
    <recommendedName>
        <fullName evidence="4">ER membrane protein complex subunit 2</fullName>
    </recommendedName>
</protein>
<dbReference type="InterPro" id="IPR039856">
    <property type="entry name" value="EMC2-like"/>
</dbReference>
<dbReference type="SUPFAM" id="SSF48452">
    <property type="entry name" value="TPR-like"/>
    <property type="match status" value="1"/>
</dbReference>
<dbReference type="VEuPathDB" id="FungiDB:BLGHR1_15290"/>
<comment type="subunit">
    <text evidence="4">Component of the ER membrane protein complex (EMC).</text>
</comment>
<dbReference type="Gene3D" id="1.25.40.10">
    <property type="entry name" value="Tetratricopeptide repeat domain"/>
    <property type="match status" value="1"/>
</dbReference>
<dbReference type="Proteomes" id="UP000275772">
    <property type="component" value="Unassembled WGS sequence"/>
</dbReference>
<accession>A0A383UVW4</accession>
<feature type="domain" description="EMC2 TPR-like" evidence="5">
    <location>
        <begin position="104"/>
        <end position="189"/>
    </location>
</feature>
<dbReference type="InterPro" id="IPR019734">
    <property type="entry name" value="TPR_rpt"/>
</dbReference>
<evidence type="ECO:0000256" key="1">
    <source>
        <dbReference type="ARBA" id="ARBA00022737"/>
    </source>
</evidence>
<dbReference type="PROSITE" id="PS50005">
    <property type="entry name" value="TPR"/>
    <property type="match status" value="1"/>
</dbReference>
<evidence type="ECO:0000259" key="5">
    <source>
        <dbReference type="Pfam" id="PF22890"/>
    </source>
</evidence>
<dbReference type="InterPro" id="IPR055217">
    <property type="entry name" value="TPR_EMC2"/>
</dbReference>
<evidence type="ECO:0000256" key="4">
    <source>
        <dbReference type="RuleBase" id="RU367091"/>
    </source>
</evidence>
<comment type="similarity">
    <text evidence="4">Belongs to the EMC2 family.</text>
</comment>
<name>A0A383UVW4_BLUHO</name>
<feature type="repeat" description="TPR" evidence="3">
    <location>
        <begin position="150"/>
        <end position="183"/>
    </location>
</feature>
<evidence type="ECO:0000256" key="3">
    <source>
        <dbReference type="PROSITE-ProRule" id="PRU00339"/>
    </source>
</evidence>
<evidence type="ECO:0000313" key="7">
    <source>
        <dbReference type="Proteomes" id="UP000275772"/>
    </source>
</evidence>
<sequence>MYILSLSSFPVALHFSQQAPKLLRDLDSPTSNIWSSTESLQLWETYENIIVSCLQAGDEDSANICLQRLSKRFGQDNERLMALTGIFKEAVAKNDEELMIILDEYDNILNENPVNMPVTKRRIALLRSLGKPVEAINALTKLLETSPTDAEAWAELSDLYVSLGVYKKALFALEEVLLVTPFAWNIHARLGEILYMVALVDSEDVKLLQDSIARFCRSIELCDDYLRGYYGLKLVTNKLLNILPETTTRSRVGALQQSDRKRIEQLNVMATSKLSDIIRIGSSDETGKLGYDPTELSAAKNLLSQDSDSSIIR</sequence>
<dbReference type="GO" id="GO:0072546">
    <property type="term" value="C:EMC complex"/>
    <property type="evidence" value="ECO:0007669"/>
    <property type="project" value="UniProtKB-UniRule"/>
</dbReference>
<evidence type="ECO:0000313" key="6">
    <source>
        <dbReference type="EMBL" id="SZF04493.1"/>
    </source>
</evidence>
<dbReference type="Pfam" id="PF22890">
    <property type="entry name" value="TPR_EMC2"/>
    <property type="match status" value="1"/>
</dbReference>
<comment type="function">
    <text evidence="4">Part of the endoplasmic reticulum membrane protein complex (EMC) that enables the energy-independent insertion into endoplasmic reticulum membranes of newly synthesized membrane proteins.</text>
</comment>